<dbReference type="PANTHER" id="PTHR19328">
    <property type="entry name" value="HEDGEHOG-INTERACTING PROTEIN"/>
    <property type="match status" value="1"/>
</dbReference>
<evidence type="ECO:0000259" key="3">
    <source>
        <dbReference type="Pfam" id="PF07995"/>
    </source>
</evidence>
<dbReference type="SUPFAM" id="SSF50952">
    <property type="entry name" value="Soluble quinoprotein glucose dehydrogenase"/>
    <property type="match status" value="1"/>
</dbReference>
<dbReference type="Gene3D" id="2.120.10.30">
    <property type="entry name" value="TolB, C-terminal domain"/>
    <property type="match status" value="1"/>
</dbReference>
<dbReference type="InterPro" id="IPR011042">
    <property type="entry name" value="6-blade_b-propeller_TolB-like"/>
</dbReference>
<evidence type="ECO:0000313" key="4">
    <source>
        <dbReference type="EMBL" id="MBB6060816.1"/>
    </source>
</evidence>
<dbReference type="RefSeq" id="WP_183404876.1">
    <property type="nucleotide sequence ID" value="NZ_JACHGG010000006.1"/>
</dbReference>
<gene>
    <name evidence="4" type="ORF">HNQ93_003691</name>
</gene>
<dbReference type="Pfam" id="PF07995">
    <property type="entry name" value="GSDH"/>
    <property type="match status" value="2"/>
</dbReference>
<feature type="chain" id="PRO_5030769104" evidence="2">
    <location>
        <begin position="22"/>
        <end position="576"/>
    </location>
</feature>
<feature type="domain" description="Glucose/Sorbosone dehydrogenase" evidence="3">
    <location>
        <begin position="41"/>
        <end position="326"/>
    </location>
</feature>
<dbReference type="Proteomes" id="UP000532746">
    <property type="component" value="Unassembled WGS sequence"/>
</dbReference>
<feature type="signal peptide" evidence="2">
    <location>
        <begin position="1"/>
        <end position="21"/>
    </location>
</feature>
<accession>A0A7W9WDW5</accession>
<evidence type="ECO:0000256" key="2">
    <source>
        <dbReference type="SAM" id="SignalP"/>
    </source>
</evidence>
<protein>
    <submittedName>
        <fullName evidence="4">PQQ-dependent dehydrogenase (S-GDH family)</fullName>
    </submittedName>
</protein>
<dbReference type="EMBL" id="JACHGG010000006">
    <property type="protein sequence ID" value="MBB6060816.1"/>
    <property type="molecule type" value="Genomic_DNA"/>
</dbReference>
<dbReference type="InterPro" id="IPR012938">
    <property type="entry name" value="Glc/Sorbosone_DH"/>
</dbReference>
<dbReference type="PANTHER" id="PTHR19328:SF13">
    <property type="entry name" value="HIPL1 PROTEIN"/>
    <property type="match status" value="1"/>
</dbReference>
<dbReference type="InterPro" id="IPR011041">
    <property type="entry name" value="Quinoprot_gluc/sorb_DH_b-prop"/>
</dbReference>
<comment type="caution">
    <text evidence="4">The sequence shown here is derived from an EMBL/GenBank/DDBJ whole genome shotgun (WGS) entry which is preliminary data.</text>
</comment>
<proteinExistence type="predicted"/>
<evidence type="ECO:0000313" key="5">
    <source>
        <dbReference type="Proteomes" id="UP000532746"/>
    </source>
</evidence>
<dbReference type="AlphaFoldDB" id="A0A7W9WDW5"/>
<name>A0A7W9WDW5_9BACT</name>
<keyword evidence="2" id="KW-0732">Signal</keyword>
<feature type="region of interest" description="Disordered" evidence="1">
    <location>
        <begin position="557"/>
        <end position="576"/>
    </location>
</feature>
<feature type="domain" description="Glucose/Sorbosone dehydrogenase" evidence="3">
    <location>
        <begin position="388"/>
        <end position="468"/>
    </location>
</feature>
<sequence>MRFSYFLGGLAAVAVSGPAVAQTVSGPLGEQFTRRVITEKLSDPWEVAYGPDNFLWITEARGYRVSRVNPATGARQVLLDLSKNREFPRYDKVPDSVDGGKPWPQGGLMGLALHPQLLTGKPYVYLTYIYRFEGANQPGNGSRPNHGGNYFTARLVRYEYDATRQQLARPLVLCDSIPASNDHNAGRLLIAPVAGRDYLFYSVGDLGAGQFENGGRPNHAQNPASYEGKVLRFNPEPDTDLGQYDRWIPNDNPFSHGQRQSAVWSRGHRNAQGLAYAVVGGTGRLYASEHGPFSDDEVNLVERGKNYGHPLVIGLADGNYNGLAAAASEHATLPGPWHTTYPTIGSEQANAARLGADYRNPIASLYPLSNQFLTTVLTRTRTHSSDEPTWNSEAPSSLAVYSATAIPGWQNSLLIPTLKKGKLIRLQLTDDGTAVASDTLMYFRGPIRYRDLAMSPDGTKLYLATDSASITSGPSEEAPKGTACQGCLIEFTYVSGGHTTTPPRGSNPAPTPEQALQQATTLVKALKPKDQRAKRAGLPPAQQPIFDLLLKPALTPQEKARAQRNAPALLTGLRQQ</sequence>
<keyword evidence="5" id="KW-1185">Reference proteome</keyword>
<organism evidence="4 5">
    <name type="scientific">Hymenobacter luteus</name>
    <dbReference type="NCBI Taxonomy" id="1411122"/>
    <lineage>
        <taxon>Bacteria</taxon>
        <taxon>Pseudomonadati</taxon>
        <taxon>Bacteroidota</taxon>
        <taxon>Cytophagia</taxon>
        <taxon>Cytophagales</taxon>
        <taxon>Hymenobacteraceae</taxon>
        <taxon>Hymenobacter</taxon>
    </lineage>
</organism>
<evidence type="ECO:0000256" key="1">
    <source>
        <dbReference type="SAM" id="MobiDB-lite"/>
    </source>
</evidence>
<reference evidence="4 5" key="1">
    <citation type="submission" date="2020-08" db="EMBL/GenBank/DDBJ databases">
        <title>Genomic Encyclopedia of Type Strains, Phase IV (KMG-IV): sequencing the most valuable type-strain genomes for metagenomic binning, comparative biology and taxonomic classification.</title>
        <authorList>
            <person name="Goeker M."/>
        </authorList>
    </citation>
    <scope>NUCLEOTIDE SEQUENCE [LARGE SCALE GENOMIC DNA]</scope>
    <source>
        <strain evidence="4 5">DSM 26718</strain>
    </source>
</reference>